<evidence type="ECO:0000256" key="1">
    <source>
        <dbReference type="ARBA" id="ARBA00022729"/>
    </source>
</evidence>
<evidence type="ECO:0000259" key="2">
    <source>
        <dbReference type="Pfam" id="PF18962"/>
    </source>
</evidence>
<feature type="domain" description="Secretion system C-terminal sorting" evidence="2">
    <location>
        <begin position="249"/>
        <end position="318"/>
    </location>
</feature>
<sequence length="320" mass="34749">MIRILLFTRSQKRGAQIHLPSKKRRVLTTYMLSGILMLSGIITPKAQTSEIVPNITTSGSFLGPYANTTRTYQMIIDDSQLTALSGKYLTSIAFRLPASASASWPATDATFPSYEIYLSDGVDPANRQLNFAANVVGTQTQVRSGSLMIPAGSLTTGTDPNAFSYVLTFNTPWQYNGTNLVIEIRHTGSNLTSSSIHAATTSASGYGSLFTACWQGTGNVLQGNFAFLQINSVDALGVKSVEIDLESSVYPNPAKEFLNIKSARSMAEFHIFNTSGRKIFSQKNNAETPQLNVSGLPKGNYILQMIDKDGNSQSVKFIKE</sequence>
<dbReference type="InterPro" id="IPR026444">
    <property type="entry name" value="Secre_tail"/>
</dbReference>
<dbReference type="Proteomes" id="UP000592180">
    <property type="component" value="Unassembled WGS sequence"/>
</dbReference>
<gene>
    <name evidence="3" type="ORF">HNP38_001548</name>
</gene>
<proteinExistence type="predicted"/>
<keyword evidence="4" id="KW-1185">Reference proteome</keyword>
<dbReference type="NCBIfam" id="TIGR04183">
    <property type="entry name" value="Por_Secre_tail"/>
    <property type="match status" value="1"/>
</dbReference>
<accession>A0A840KAR0</accession>
<comment type="caution">
    <text evidence="3">The sequence shown here is derived from an EMBL/GenBank/DDBJ whole genome shotgun (WGS) entry which is preliminary data.</text>
</comment>
<organism evidence="3 4">
    <name type="scientific">Chryseobacterium defluvii</name>
    <dbReference type="NCBI Taxonomy" id="160396"/>
    <lineage>
        <taxon>Bacteria</taxon>
        <taxon>Pseudomonadati</taxon>
        <taxon>Bacteroidota</taxon>
        <taxon>Flavobacteriia</taxon>
        <taxon>Flavobacteriales</taxon>
        <taxon>Weeksellaceae</taxon>
        <taxon>Chryseobacterium group</taxon>
        <taxon>Chryseobacterium</taxon>
    </lineage>
</organism>
<dbReference type="EMBL" id="JACHLE010000001">
    <property type="protein sequence ID" value="MBB4806276.1"/>
    <property type="molecule type" value="Genomic_DNA"/>
</dbReference>
<evidence type="ECO:0000313" key="4">
    <source>
        <dbReference type="Proteomes" id="UP000592180"/>
    </source>
</evidence>
<dbReference type="AlphaFoldDB" id="A0A840KAR0"/>
<name>A0A840KAR0_9FLAO</name>
<reference evidence="3 4" key="1">
    <citation type="submission" date="2020-08" db="EMBL/GenBank/DDBJ databases">
        <title>Functional genomics of gut bacteria from endangered species of beetles.</title>
        <authorList>
            <person name="Carlos-Shanley C."/>
        </authorList>
    </citation>
    <scope>NUCLEOTIDE SEQUENCE [LARGE SCALE GENOMIC DNA]</scope>
    <source>
        <strain evidence="3 4">S00151</strain>
    </source>
</reference>
<keyword evidence="1" id="KW-0732">Signal</keyword>
<dbReference type="Pfam" id="PF18962">
    <property type="entry name" value="Por_Secre_tail"/>
    <property type="match status" value="1"/>
</dbReference>
<dbReference type="RefSeq" id="WP_184187024.1">
    <property type="nucleotide sequence ID" value="NZ_JACHLE010000001.1"/>
</dbReference>
<evidence type="ECO:0000313" key="3">
    <source>
        <dbReference type="EMBL" id="MBB4806276.1"/>
    </source>
</evidence>
<protein>
    <recommendedName>
        <fullName evidence="2">Secretion system C-terminal sorting domain-containing protein</fullName>
    </recommendedName>
</protein>